<sequence length="179" mass="18423">MSKAIKNMIIDDILSRLDGTADVLVVDSSGLDANANNAWRLALQKSDIKALAVRNKLAARALEKVGVTGLDDILVGPSTLVFGGQDVVALSKEITKWAKDIDKLKIKGGAVEGSPLDEKGVEALSKSPSREELIAKIAGQILAPGANLAAALLGPGATLASQIKSISEGEDGEAEAAAE</sequence>
<dbReference type="OrthoDB" id="278380at2"/>
<gene>
    <name evidence="6 7" type="primary">rplJ</name>
    <name evidence="7" type="ORF">V22_18520</name>
</gene>
<keyword evidence="3 6" id="KW-0689">Ribosomal protein</keyword>
<dbReference type="CDD" id="cd05797">
    <property type="entry name" value="Ribosomal_L10"/>
    <property type="match status" value="1"/>
</dbReference>
<name>A0A517T8E3_9PLAN</name>
<dbReference type="Gene3D" id="3.30.70.1730">
    <property type="match status" value="1"/>
</dbReference>
<protein>
    <recommendedName>
        <fullName evidence="5 6">Large ribosomal subunit protein uL10</fullName>
    </recommendedName>
</protein>
<keyword evidence="6" id="KW-0694">RNA-binding</keyword>
<dbReference type="NCBIfam" id="NF000955">
    <property type="entry name" value="PRK00099.1-1"/>
    <property type="match status" value="1"/>
</dbReference>
<dbReference type="Proteomes" id="UP000319976">
    <property type="component" value="Chromosome"/>
</dbReference>
<dbReference type="Pfam" id="PF00466">
    <property type="entry name" value="Ribosomal_L10"/>
    <property type="match status" value="1"/>
</dbReference>
<evidence type="ECO:0000313" key="7">
    <source>
        <dbReference type="EMBL" id="QDT64617.1"/>
    </source>
</evidence>
<dbReference type="EMBL" id="CP036316">
    <property type="protein sequence ID" value="QDT64617.1"/>
    <property type="molecule type" value="Genomic_DNA"/>
</dbReference>
<dbReference type="Gene3D" id="6.10.250.290">
    <property type="match status" value="1"/>
</dbReference>
<dbReference type="GO" id="GO:1990904">
    <property type="term" value="C:ribonucleoprotein complex"/>
    <property type="evidence" value="ECO:0007669"/>
    <property type="project" value="UniProtKB-KW"/>
</dbReference>
<comment type="similarity">
    <text evidence="2 6">Belongs to the universal ribosomal protein uL10 family.</text>
</comment>
<evidence type="ECO:0000313" key="8">
    <source>
        <dbReference type="Proteomes" id="UP000319976"/>
    </source>
</evidence>
<evidence type="ECO:0000256" key="5">
    <source>
        <dbReference type="ARBA" id="ARBA00035202"/>
    </source>
</evidence>
<comment type="function">
    <text evidence="1 6">Forms part of the ribosomal stalk, playing a central role in the interaction of the ribosome with GTP-bound translation factors.</text>
</comment>
<evidence type="ECO:0000256" key="3">
    <source>
        <dbReference type="ARBA" id="ARBA00022980"/>
    </source>
</evidence>
<keyword evidence="6" id="KW-0699">rRNA-binding</keyword>
<evidence type="ECO:0000256" key="6">
    <source>
        <dbReference type="HAMAP-Rule" id="MF_00362"/>
    </source>
</evidence>
<dbReference type="AlphaFoldDB" id="A0A517T8E3"/>
<comment type="subunit">
    <text evidence="6">Part of the ribosomal stalk of the 50S ribosomal subunit. The N-terminus interacts with L11 and the large rRNA to form the base of the stalk. The C-terminus forms an elongated spine to which L12 dimers bind in a sequential fashion forming a multimeric L10(L12)X complex.</text>
</comment>
<organism evidence="7 8">
    <name type="scientific">Calycomorphotria hydatis</name>
    <dbReference type="NCBI Taxonomy" id="2528027"/>
    <lineage>
        <taxon>Bacteria</taxon>
        <taxon>Pseudomonadati</taxon>
        <taxon>Planctomycetota</taxon>
        <taxon>Planctomycetia</taxon>
        <taxon>Planctomycetales</taxon>
        <taxon>Planctomycetaceae</taxon>
        <taxon>Calycomorphotria</taxon>
    </lineage>
</organism>
<evidence type="ECO:0000256" key="2">
    <source>
        <dbReference type="ARBA" id="ARBA00008889"/>
    </source>
</evidence>
<dbReference type="InterPro" id="IPR022973">
    <property type="entry name" value="Ribosomal_uL10_bac"/>
</dbReference>
<dbReference type="InterPro" id="IPR001790">
    <property type="entry name" value="Ribosomal_uL10"/>
</dbReference>
<keyword evidence="8" id="KW-1185">Reference proteome</keyword>
<dbReference type="RefSeq" id="WP_145261937.1">
    <property type="nucleotide sequence ID" value="NZ_CP036316.1"/>
</dbReference>
<dbReference type="InterPro" id="IPR047865">
    <property type="entry name" value="Ribosomal_uL10_bac_type"/>
</dbReference>
<evidence type="ECO:0000256" key="4">
    <source>
        <dbReference type="ARBA" id="ARBA00023274"/>
    </source>
</evidence>
<dbReference type="GO" id="GO:0070180">
    <property type="term" value="F:large ribosomal subunit rRNA binding"/>
    <property type="evidence" value="ECO:0007669"/>
    <property type="project" value="UniProtKB-UniRule"/>
</dbReference>
<keyword evidence="4 6" id="KW-0687">Ribonucleoprotein</keyword>
<dbReference type="HAMAP" id="MF_00362">
    <property type="entry name" value="Ribosomal_uL10"/>
    <property type="match status" value="1"/>
</dbReference>
<reference evidence="7 8" key="1">
    <citation type="submission" date="2019-02" db="EMBL/GenBank/DDBJ databases">
        <title>Deep-cultivation of Planctomycetes and their phenomic and genomic characterization uncovers novel biology.</title>
        <authorList>
            <person name="Wiegand S."/>
            <person name="Jogler M."/>
            <person name="Boedeker C."/>
            <person name="Pinto D."/>
            <person name="Vollmers J."/>
            <person name="Rivas-Marin E."/>
            <person name="Kohn T."/>
            <person name="Peeters S.H."/>
            <person name="Heuer A."/>
            <person name="Rast P."/>
            <person name="Oberbeckmann S."/>
            <person name="Bunk B."/>
            <person name="Jeske O."/>
            <person name="Meyerdierks A."/>
            <person name="Storesund J.E."/>
            <person name="Kallscheuer N."/>
            <person name="Luecker S."/>
            <person name="Lage O.M."/>
            <person name="Pohl T."/>
            <person name="Merkel B.J."/>
            <person name="Hornburger P."/>
            <person name="Mueller R.-W."/>
            <person name="Bruemmer F."/>
            <person name="Labrenz M."/>
            <person name="Spormann A.M."/>
            <person name="Op den Camp H."/>
            <person name="Overmann J."/>
            <person name="Amann R."/>
            <person name="Jetten M.S.M."/>
            <person name="Mascher T."/>
            <person name="Medema M.H."/>
            <person name="Devos D.P."/>
            <person name="Kaster A.-K."/>
            <person name="Ovreas L."/>
            <person name="Rohde M."/>
            <person name="Galperin M.Y."/>
            <person name="Jogler C."/>
        </authorList>
    </citation>
    <scope>NUCLEOTIDE SEQUENCE [LARGE SCALE GENOMIC DNA]</scope>
    <source>
        <strain evidence="7 8">V22</strain>
    </source>
</reference>
<dbReference type="GO" id="GO:0006412">
    <property type="term" value="P:translation"/>
    <property type="evidence" value="ECO:0007669"/>
    <property type="project" value="UniProtKB-UniRule"/>
</dbReference>
<evidence type="ECO:0000256" key="1">
    <source>
        <dbReference type="ARBA" id="ARBA00002633"/>
    </source>
</evidence>
<dbReference type="InterPro" id="IPR043141">
    <property type="entry name" value="Ribosomal_uL10-like_sf"/>
</dbReference>
<dbReference type="GO" id="GO:0005840">
    <property type="term" value="C:ribosome"/>
    <property type="evidence" value="ECO:0007669"/>
    <property type="project" value="UniProtKB-KW"/>
</dbReference>
<accession>A0A517T8E3</accession>
<proteinExistence type="inferred from homology"/>
<dbReference type="SUPFAM" id="SSF160369">
    <property type="entry name" value="Ribosomal protein L10-like"/>
    <property type="match status" value="1"/>
</dbReference>
<dbReference type="PANTHER" id="PTHR11560">
    <property type="entry name" value="39S RIBOSOMAL PROTEIN L10, MITOCHONDRIAL"/>
    <property type="match status" value="1"/>
</dbReference>
<dbReference type="KEGG" id="chya:V22_18520"/>